<dbReference type="KEGG" id="mmc:Mmcs_5473"/>
<protein>
    <recommendedName>
        <fullName evidence="2">DUF1643 domain-containing protein</fullName>
    </recommendedName>
</protein>
<dbReference type="AlphaFoldDB" id="A0A5Q5BSV1"/>
<keyword evidence="1" id="KW-0614">Plasmid</keyword>
<reference evidence="1" key="1">
    <citation type="submission" date="2006-06" db="EMBL/GenBank/DDBJ databases">
        <title>Complete sequence of plasmid of Mycobacterium sp. MCS.</title>
        <authorList>
            <consortium name="US DOE Joint Genome Institute"/>
            <person name="Copeland A."/>
            <person name="Lucas S."/>
            <person name="Lapidus A."/>
            <person name="Barry K."/>
            <person name="Detter J.C."/>
            <person name="Glavina del Rio T."/>
            <person name="Hammon N."/>
            <person name="Israni S."/>
            <person name="Dalin E."/>
            <person name="Tice H."/>
            <person name="Pitluck S."/>
            <person name="Martinez M."/>
            <person name="Schmutz J."/>
            <person name="Larimer F."/>
            <person name="Land M."/>
            <person name="Hauser L."/>
            <person name="Kyrpides N."/>
            <person name="Kim E."/>
            <person name="Miller C.D."/>
            <person name="Hughes J.E."/>
            <person name="Anderson A.J."/>
            <person name="Sims R.C."/>
            <person name="Richardson P."/>
        </authorList>
    </citation>
    <scope>NUCLEOTIDE SEQUENCE [LARGE SCALE GENOMIC DNA]</scope>
    <source>
        <strain evidence="1">MCS</strain>
        <plasmid evidence="1">Plasmid1</plasmid>
    </source>
</reference>
<name>A0A5Q5BSV1_MYCSS</name>
<dbReference type="Pfam" id="PF07799">
    <property type="entry name" value="DUF1643"/>
    <property type="match status" value="1"/>
</dbReference>
<gene>
    <name evidence="1" type="ordered locus">Mmcs_5473</name>
</gene>
<evidence type="ECO:0008006" key="2">
    <source>
        <dbReference type="Google" id="ProtNLM"/>
    </source>
</evidence>
<dbReference type="EMBL" id="CP000385">
    <property type="protein sequence ID" value="ABG11573.1"/>
    <property type="molecule type" value="Genomic_DNA"/>
</dbReference>
<proteinExistence type="predicted"/>
<sequence>MTLTLDLHLGHLLHPASAAQFSADRHYRYTLTRRWGTGPALMFVSLNPSVADEHHNDPTTRRDERFARGFGYDAVTLLNLYAGCATNPRDLALMADPVGPDNDAHLDRAAAEHDVIVFAWGAHADPVRARAVATRLWRITRATGGAVAVLGWTAEGQPRHPLYLRADTPLQCLTAGAHRDMLDVDPRWSALLSDTAAIEDPAGAGVRP</sequence>
<geneLocation type="plasmid" evidence="1">
    <name>Plasmid1</name>
</geneLocation>
<evidence type="ECO:0000313" key="1">
    <source>
        <dbReference type="EMBL" id="ABG11573.1"/>
    </source>
</evidence>
<dbReference type="InterPro" id="IPR012441">
    <property type="entry name" value="DUF1643"/>
</dbReference>
<accession>A0A5Q5BSV1</accession>
<organism evidence="1">
    <name type="scientific">Mycobacterium sp. (strain MCS)</name>
    <dbReference type="NCBI Taxonomy" id="164756"/>
    <lineage>
        <taxon>Bacteria</taxon>
        <taxon>Bacillati</taxon>
        <taxon>Actinomycetota</taxon>
        <taxon>Actinomycetes</taxon>
        <taxon>Mycobacteriales</taxon>
        <taxon>Mycobacteriaceae</taxon>
        <taxon>Mycobacterium</taxon>
    </lineage>
</organism>